<proteinExistence type="predicted"/>
<keyword evidence="2" id="KW-1133">Transmembrane helix</keyword>
<name>A0A8S3RBB2_MYTED</name>
<evidence type="ECO:0000313" key="3">
    <source>
        <dbReference type="EMBL" id="CAG2206643.1"/>
    </source>
</evidence>
<dbReference type="EMBL" id="CAJPWZ010001056">
    <property type="protein sequence ID" value="CAG2206643.1"/>
    <property type="molecule type" value="Genomic_DNA"/>
</dbReference>
<feature type="region of interest" description="Disordered" evidence="1">
    <location>
        <begin position="305"/>
        <end position="325"/>
    </location>
</feature>
<sequence>MEDHVLACVKKRPAEEEFLCEICHQQKLYEPPDKKTSNIVISNRGYRQLYKEANTALNKYIENLQSPLVNNGKTIPECKSRKQSTKKISILKERVNKALWFAKSFGVDLQELKVVDSAGYTHDLLKNTKPVGRMFTFICTMYINKHININVLRHKCASFLRKLMEKLIRKRIIKHMDRQNLFSNQQFVFMDGTSLQLLKVLDKWIKELDRGAVNYNQCIDMSCWTLEDRRYCNIPINIKSIDCFCVLHERNCFIEEDLFGYDIDEDQHYLWVDGGCNGIFRVCSKQVSNNNLQCLSRNNIFKPTHRTPRPTRKYTQSVTNKSSTTPRLYIGSTTVLPNQQEATTSSTGLLVVLPLVILAVLVAMILLVYNRKRLRCKKTAVRNKTKTDEDRPYMESVKLDHDIVYDEIRPRQTSGQDKRKSQIPIYNICGGNMDTNTDAEKMTNANYYVLERDTIHPNVRVPAQRDLSKTKSDSQADRPIPLPRRKLTGRLSVEEQAGYFVPVDVKMPDVDKNKVTGNEYFILEKENNDKENRYVRDTGFVFKQPNRNVEYFVLEKENSGFTET</sequence>
<keyword evidence="4" id="KW-1185">Reference proteome</keyword>
<dbReference type="AlphaFoldDB" id="A0A8S3RBB2"/>
<keyword evidence="2" id="KW-0472">Membrane</keyword>
<feature type="compositionally biased region" description="Basic and acidic residues" evidence="1">
    <location>
        <begin position="466"/>
        <end position="476"/>
    </location>
</feature>
<accession>A0A8S3RBB2</accession>
<comment type="caution">
    <text evidence="3">The sequence shown here is derived from an EMBL/GenBank/DDBJ whole genome shotgun (WGS) entry which is preliminary data.</text>
</comment>
<keyword evidence="2" id="KW-0812">Transmembrane</keyword>
<evidence type="ECO:0000313" key="4">
    <source>
        <dbReference type="Proteomes" id="UP000683360"/>
    </source>
</evidence>
<evidence type="ECO:0000256" key="2">
    <source>
        <dbReference type="SAM" id="Phobius"/>
    </source>
</evidence>
<feature type="compositionally biased region" description="Polar residues" evidence="1">
    <location>
        <begin position="313"/>
        <end position="325"/>
    </location>
</feature>
<dbReference type="Proteomes" id="UP000683360">
    <property type="component" value="Unassembled WGS sequence"/>
</dbReference>
<gene>
    <name evidence="3" type="ORF">MEDL_20942</name>
</gene>
<reference evidence="3" key="1">
    <citation type="submission" date="2021-03" db="EMBL/GenBank/DDBJ databases">
        <authorList>
            <person name="Bekaert M."/>
        </authorList>
    </citation>
    <scope>NUCLEOTIDE SEQUENCE</scope>
</reference>
<evidence type="ECO:0000256" key="1">
    <source>
        <dbReference type="SAM" id="MobiDB-lite"/>
    </source>
</evidence>
<protein>
    <submittedName>
        <fullName evidence="3">Uncharacterized protein</fullName>
    </submittedName>
</protein>
<feature type="transmembrane region" description="Helical" evidence="2">
    <location>
        <begin position="348"/>
        <end position="369"/>
    </location>
</feature>
<feature type="region of interest" description="Disordered" evidence="1">
    <location>
        <begin position="462"/>
        <end position="482"/>
    </location>
</feature>
<organism evidence="3 4">
    <name type="scientific">Mytilus edulis</name>
    <name type="common">Blue mussel</name>
    <dbReference type="NCBI Taxonomy" id="6550"/>
    <lineage>
        <taxon>Eukaryota</taxon>
        <taxon>Metazoa</taxon>
        <taxon>Spiralia</taxon>
        <taxon>Lophotrochozoa</taxon>
        <taxon>Mollusca</taxon>
        <taxon>Bivalvia</taxon>
        <taxon>Autobranchia</taxon>
        <taxon>Pteriomorphia</taxon>
        <taxon>Mytilida</taxon>
        <taxon>Mytiloidea</taxon>
        <taxon>Mytilidae</taxon>
        <taxon>Mytilinae</taxon>
        <taxon>Mytilus</taxon>
    </lineage>
</organism>